<dbReference type="Pfam" id="PF05617">
    <property type="entry name" value="Prolamin_like"/>
    <property type="match status" value="1"/>
</dbReference>
<evidence type="ECO:0000256" key="2">
    <source>
        <dbReference type="SAM" id="SignalP"/>
    </source>
</evidence>
<evidence type="ECO:0000259" key="3">
    <source>
        <dbReference type="Pfam" id="PF05617"/>
    </source>
</evidence>
<keyword evidence="1 2" id="KW-0732">Signal</keyword>
<organism evidence="4 5">
    <name type="scientific">Fraxinus pennsylvanica</name>
    <dbReference type="NCBI Taxonomy" id="56036"/>
    <lineage>
        <taxon>Eukaryota</taxon>
        <taxon>Viridiplantae</taxon>
        <taxon>Streptophyta</taxon>
        <taxon>Embryophyta</taxon>
        <taxon>Tracheophyta</taxon>
        <taxon>Spermatophyta</taxon>
        <taxon>Magnoliopsida</taxon>
        <taxon>eudicotyledons</taxon>
        <taxon>Gunneridae</taxon>
        <taxon>Pentapetalae</taxon>
        <taxon>asterids</taxon>
        <taxon>lamiids</taxon>
        <taxon>Lamiales</taxon>
        <taxon>Oleaceae</taxon>
        <taxon>Oleeae</taxon>
        <taxon>Fraxinus</taxon>
    </lineage>
</organism>
<dbReference type="AlphaFoldDB" id="A0AAD1Z8Y7"/>
<protein>
    <recommendedName>
        <fullName evidence="3">Prolamin-like domain-containing protein</fullName>
    </recommendedName>
</protein>
<reference evidence="4" key="1">
    <citation type="submission" date="2023-05" db="EMBL/GenBank/DDBJ databases">
        <authorList>
            <person name="Huff M."/>
        </authorList>
    </citation>
    <scope>NUCLEOTIDE SEQUENCE</scope>
</reference>
<dbReference type="GO" id="GO:0080155">
    <property type="term" value="P:regulation of double fertilization forming a zygote and endosperm"/>
    <property type="evidence" value="ECO:0007669"/>
    <property type="project" value="TreeGrafter"/>
</dbReference>
<sequence length="115" mass="12912">MPYTRTMQAVSLVIFVCISMMAAPNFAQQLDASELYIPGPGVGLFHFLQCLRSVVTIPRCPMEHIISMLNFEAELLGPECCEALLNVERNCWPKALPVNPFFPTIIKNYCMSTLN</sequence>
<dbReference type="PANTHER" id="PTHR31181:SF67">
    <property type="entry name" value="PROLAMIN-LIKE PROTEIN (DUF1278)"/>
    <property type="match status" value="1"/>
</dbReference>
<dbReference type="InterPro" id="IPR008502">
    <property type="entry name" value="Prolamin-like"/>
</dbReference>
<proteinExistence type="predicted"/>
<dbReference type="GO" id="GO:0009567">
    <property type="term" value="P:double fertilization forming a zygote and endosperm"/>
    <property type="evidence" value="ECO:0007669"/>
    <property type="project" value="TreeGrafter"/>
</dbReference>
<dbReference type="GO" id="GO:2000008">
    <property type="term" value="P:regulation of protein localization to cell surface"/>
    <property type="evidence" value="ECO:0007669"/>
    <property type="project" value="TreeGrafter"/>
</dbReference>
<gene>
    <name evidence="4" type="ORF">FPE_LOCUS10966</name>
</gene>
<dbReference type="GO" id="GO:0005576">
    <property type="term" value="C:extracellular region"/>
    <property type="evidence" value="ECO:0007669"/>
    <property type="project" value="TreeGrafter"/>
</dbReference>
<evidence type="ECO:0000256" key="1">
    <source>
        <dbReference type="ARBA" id="ARBA00022729"/>
    </source>
</evidence>
<feature type="chain" id="PRO_5042195103" description="Prolamin-like domain-containing protein" evidence="2">
    <location>
        <begin position="28"/>
        <end position="115"/>
    </location>
</feature>
<accession>A0AAD1Z8Y7</accession>
<dbReference type="GO" id="GO:0031982">
    <property type="term" value="C:vesicle"/>
    <property type="evidence" value="ECO:0007669"/>
    <property type="project" value="TreeGrafter"/>
</dbReference>
<name>A0AAD1Z8Y7_9LAMI</name>
<dbReference type="Proteomes" id="UP000834106">
    <property type="component" value="Chromosome 6"/>
</dbReference>
<keyword evidence="5" id="KW-1185">Reference proteome</keyword>
<feature type="signal peptide" evidence="2">
    <location>
        <begin position="1"/>
        <end position="27"/>
    </location>
</feature>
<evidence type="ECO:0000313" key="5">
    <source>
        <dbReference type="Proteomes" id="UP000834106"/>
    </source>
</evidence>
<feature type="domain" description="Prolamin-like" evidence="3">
    <location>
        <begin position="49"/>
        <end position="110"/>
    </location>
</feature>
<dbReference type="PANTHER" id="PTHR31181">
    <property type="entry name" value="EGG CELL-SECRETED PROTEIN 1.4"/>
    <property type="match status" value="1"/>
</dbReference>
<evidence type="ECO:0000313" key="4">
    <source>
        <dbReference type="EMBL" id="CAI9763536.1"/>
    </source>
</evidence>
<dbReference type="EMBL" id="OU503041">
    <property type="protein sequence ID" value="CAI9763536.1"/>
    <property type="molecule type" value="Genomic_DNA"/>
</dbReference>